<dbReference type="RefSeq" id="WP_115072857.1">
    <property type="nucleotide sequence ID" value="NZ_UGHE01000002.1"/>
</dbReference>
<gene>
    <name evidence="2" type="ORF">NCTC8540_00891</name>
</gene>
<feature type="compositionally biased region" description="Basic and acidic residues" evidence="1">
    <location>
        <begin position="69"/>
        <end position="88"/>
    </location>
</feature>
<feature type="region of interest" description="Disordered" evidence="1">
    <location>
        <begin position="24"/>
        <end position="88"/>
    </location>
</feature>
<sequence>MNKNFKMTALAIMVSFGLTGCFISNDSSEDVKPATSISTKEEGKSDSKPTNEPKESTPTTQPEVPELPTNKEEHQPQPEPEKIVSVDSENNKWRIVKMNGYNGSLSNTVENQRDHYGATILTSPEICNLHMCAGNTMTYDSGVNATTKFDLDELAKQDNKPFLGVHSGSYSDNNLSGYVIDIYVNEGERIITKDEVETINYLFVNQPYSSYGMLYTNQNDIVSFHQGLRAGEKENTETEFDVYDYEIEQGQKTDRIIWNDNVKGTATYTGEVIAAISTYEPPYFVELRHIPKVDGTITLNASFGYDKDSSYITGGELNSLTIGKRTLPPMSIDPSSLHASGGISNSKDQLEGGYSAKFVGENLNDVIGEIGLKRGYDNVGKGGVIR</sequence>
<evidence type="ECO:0000256" key="1">
    <source>
        <dbReference type="SAM" id="MobiDB-lite"/>
    </source>
</evidence>
<dbReference type="PROSITE" id="PS51257">
    <property type="entry name" value="PROKAR_LIPOPROTEIN"/>
    <property type="match status" value="1"/>
</dbReference>
<evidence type="ECO:0008006" key="4">
    <source>
        <dbReference type="Google" id="ProtNLM"/>
    </source>
</evidence>
<dbReference type="Gene3D" id="2.40.160.90">
    <property type="match status" value="1"/>
</dbReference>
<evidence type="ECO:0000313" key="3">
    <source>
        <dbReference type="Proteomes" id="UP000254496"/>
    </source>
</evidence>
<accession>A0AB38H7S5</accession>
<evidence type="ECO:0000313" key="2">
    <source>
        <dbReference type="EMBL" id="STO68400.1"/>
    </source>
</evidence>
<proteinExistence type="predicted"/>
<feature type="compositionally biased region" description="Basic and acidic residues" evidence="1">
    <location>
        <begin position="39"/>
        <end position="55"/>
    </location>
</feature>
<protein>
    <recommendedName>
        <fullName evidence="4">Transferrin-binding protein B C-lobe/N-lobe beta barrel domain-containing protein</fullName>
    </recommendedName>
</protein>
<name>A0AB38H7S5_9PAST</name>
<dbReference type="Proteomes" id="UP000254496">
    <property type="component" value="Unassembled WGS sequence"/>
</dbReference>
<dbReference type="AlphaFoldDB" id="A0AB38H7S5"/>
<reference evidence="2 3" key="1">
    <citation type="submission" date="2018-06" db="EMBL/GenBank/DDBJ databases">
        <authorList>
            <consortium name="Pathogen Informatics"/>
            <person name="Doyle S."/>
        </authorList>
    </citation>
    <scope>NUCLEOTIDE SEQUENCE [LARGE SCALE GENOMIC DNA]</scope>
    <source>
        <strain evidence="2 3">NCTC8540</strain>
    </source>
</reference>
<comment type="caution">
    <text evidence="2">The sequence shown here is derived from an EMBL/GenBank/DDBJ whole genome shotgun (WGS) entry which is preliminary data.</text>
</comment>
<dbReference type="EMBL" id="UGHJ01000001">
    <property type="protein sequence ID" value="STO68400.1"/>
    <property type="molecule type" value="Genomic_DNA"/>
</dbReference>
<organism evidence="2 3">
    <name type="scientific">Canicola haemoglobinophilus</name>
    <dbReference type="NCBI Taxonomy" id="733"/>
    <lineage>
        <taxon>Bacteria</taxon>
        <taxon>Pseudomonadati</taxon>
        <taxon>Pseudomonadota</taxon>
        <taxon>Gammaproteobacteria</taxon>
        <taxon>Pasteurellales</taxon>
        <taxon>Pasteurellaceae</taxon>
        <taxon>Canicola</taxon>
    </lineage>
</organism>